<dbReference type="RefSeq" id="WP_265993892.1">
    <property type="nucleotide sequence ID" value="NZ_CP110973.1"/>
</dbReference>
<protein>
    <submittedName>
        <fullName evidence="2">DUF1772 domain-containing protein</fullName>
    </submittedName>
</protein>
<feature type="transmembrane region" description="Helical" evidence="1">
    <location>
        <begin position="52"/>
        <end position="74"/>
    </location>
</feature>
<gene>
    <name evidence="2" type="ORF">ACFQ4C_27095</name>
</gene>
<evidence type="ECO:0000256" key="1">
    <source>
        <dbReference type="SAM" id="Phobius"/>
    </source>
</evidence>
<keyword evidence="1" id="KW-0472">Membrane</keyword>
<organism evidence="2 3">
    <name type="scientific">Larkinella insperata</name>
    <dbReference type="NCBI Taxonomy" id="332158"/>
    <lineage>
        <taxon>Bacteria</taxon>
        <taxon>Pseudomonadati</taxon>
        <taxon>Bacteroidota</taxon>
        <taxon>Cytophagia</taxon>
        <taxon>Cytophagales</taxon>
        <taxon>Spirosomataceae</taxon>
        <taxon>Larkinella</taxon>
    </lineage>
</organism>
<dbReference type="InterPro" id="IPR013901">
    <property type="entry name" value="Anthrone_oxy"/>
</dbReference>
<proteinExistence type="predicted"/>
<reference evidence="3" key="1">
    <citation type="journal article" date="2019" name="Int. J. Syst. Evol. Microbiol.">
        <title>The Global Catalogue of Microorganisms (GCM) 10K type strain sequencing project: providing services to taxonomists for standard genome sequencing and annotation.</title>
        <authorList>
            <consortium name="The Broad Institute Genomics Platform"/>
            <consortium name="The Broad Institute Genome Sequencing Center for Infectious Disease"/>
            <person name="Wu L."/>
            <person name="Ma J."/>
        </authorList>
    </citation>
    <scope>NUCLEOTIDE SEQUENCE [LARGE SCALE GENOMIC DNA]</scope>
    <source>
        <strain evidence="3">CCUG 55608</strain>
    </source>
</reference>
<sequence length="165" mass="18051">MKLTHFVLMVAGTTTALMAGIFYAFSCAVNLGLGRLSDTNYLTAFQSINRTIQNPVFFVAFFGAPFFLSLSAWLQYSRPTSVRFWLLAAASLVYWVGAFGVTVLGNIPLNNQLDSLQLLSTSADELARQRAQFEGPWNRLNAVRSVASAAAMVLFILACLSPDEP</sequence>
<dbReference type="EMBL" id="JBHTLP010000023">
    <property type="protein sequence ID" value="MFD1144826.1"/>
    <property type="molecule type" value="Genomic_DNA"/>
</dbReference>
<evidence type="ECO:0000313" key="3">
    <source>
        <dbReference type="Proteomes" id="UP001597116"/>
    </source>
</evidence>
<evidence type="ECO:0000313" key="2">
    <source>
        <dbReference type="EMBL" id="MFD1144826.1"/>
    </source>
</evidence>
<keyword evidence="3" id="KW-1185">Reference proteome</keyword>
<accession>A0ABW3QMD9</accession>
<keyword evidence="1" id="KW-0812">Transmembrane</keyword>
<name>A0ABW3QMD9_9BACT</name>
<dbReference type="Proteomes" id="UP001597116">
    <property type="component" value="Unassembled WGS sequence"/>
</dbReference>
<keyword evidence="1" id="KW-1133">Transmembrane helix</keyword>
<feature type="transmembrane region" description="Helical" evidence="1">
    <location>
        <begin position="142"/>
        <end position="160"/>
    </location>
</feature>
<feature type="transmembrane region" description="Helical" evidence="1">
    <location>
        <begin position="86"/>
        <end position="109"/>
    </location>
</feature>
<feature type="transmembrane region" description="Helical" evidence="1">
    <location>
        <begin position="7"/>
        <end position="32"/>
    </location>
</feature>
<dbReference type="Pfam" id="PF08592">
    <property type="entry name" value="Anthrone_oxy"/>
    <property type="match status" value="1"/>
</dbReference>
<comment type="caution">
    <text evidence="2">The sequence shown here is derived from an EMBL/GenBank/DDBJ whole genome shotgun (WGS) entry which is preliminary data.</text>
</comment>